<dbReference type="PANTHER" id="PTHR23100">
    <property type="entry name" value="ARGININE BIOSYNTHESIS BIFUNCTIONAL PROTEIN ARGJ"/>
    <property type="match status" value="1"/>
</dbReference>
<dbReference type="GO" id="GO:0004358">
    <property type="term" value="F:L-glutamate N-acetyltransferase activity, acting on acetyl-L-ornithine as donor"/>
    <property type="evidence" value="ECO:0007669"/>
    <property type="project" value="InterPro"/>
</dbReference>
<accession>A0A381XDK2</accession>
<dbReference type="InterPro" id="IPR042195">
    <property type="entry name" value="ArgJ_beta_C"/>
</dbReference>
<dbReference type="EMBL" id="UINC01014644">
    <property type="protein sequence ID" value="SVA62333.1"/>
    <property type="molecule type" value="Genomic_DNA"/>
</dbReference>
<dbReference type="InterPro" id="IPR016117">
    <property type="entry name" value="ArgJ-like_dom_sf"/>
</dbReference>
<evidence type="ECO:0000313" key="5">
    <source>
        <dbReference type="EMBL" id="SVA62333.1"/>
    </source>
</evidence>
<evidence type="ECO:0000256" key="3">
    <source>
        <dbReference type="ARBA" id="ARBA00022813"/>
    </source>
</evidence>
<dbReference type="AlphaFoldDB" id="A0A381XDK2"/>
<name>A0A381XDK2_9ZZZZ</name>
<proteinExistence type="inferred from homology"/>
<organism evidence="5">
    <name type="scientific">marine metagenome</name>
    <dbReference type="NCBI Taxonomy" id="408172"/>
    <lineage>
        <taxon>unclassified sequences</taxon>
        <taxon>metagenomes</taxon>
        <taxon>ecological metagenomes</taxon>
    </lineage>
</organism>
<keyword evidence="3" id="KW-0068">Autocatalytic cleavage</keyword>
<comment type="similarity">
    <text evidence="1">Belongs to the ArgJ family.</text>
</comment>
<dbReference type="GO" id="GO:0006592">
    <property type="term" value="P:ornithine biosynthetic process"/>
    <property type="evidence" value="ECO:0007669"/>
    <property type="project" value="TreeGrafter"/>
</dbReference>
<protein>
    <submittedName>
        <fullName evidence="5">Uncharacterized protein</fullName>
    </submittedName>
</protein>
<gene>
    <name evidence="5" type="ORF">METZ01_LOCUS115187</name>
</gene>
<keyword evidence="4" id="KW-0012">Acyltransferase</keyword>
<evidence type="ECO:0000256" key="1">
    <source>
        <dbReference type="ARBA" id="ARBA00006774"/>
    </source>
</evidence>
<evidence type="ECO:0000256" key="4">
    <source>
        <dbReference type="ARBA" id="ARBA00023315"/>
    </source>
</evidence>
<dbReference type="GO" id="GO:0004042">
    <property type="term" value="F:L-glutamate N-acetyltransferase activity"/>
    <property type="evidence" value="ECO:0007669"/>
    <property type="project" value="TreeGrafter"/>
</dbReference>
<keyword evidence="2" id="KW-0808">Transferase</keyword>
<sequence length="51" mass="5442">MAEQETLAAAHLAGDEVELSIDLGTGGSGTARMWTCDLSAEYVHINADYRT</sequence>
<dbReference type="PANTHER" id="PTHR23100:SF0">
    <property type="entry name" value="ARGININE BIOSYNTHESIS BIFUNCTIONAL PROTEIN ARGJ, MITOCHONDRIAL"/>
    <property type="match status" value="1"/>
</dbReference>
<dbReference type="SUPFAM" id="SSF56266">
    <property type="entry name" value="DmpA/ArgJ-like"/>
    <property type="match status" value="1"/>
</dbReference>
<dbReference type="GO" id="GO:0006526">
    <property type="term" value="P:L-arginine biosynthetic process"/>
    <property type="evidence" value="ECO:0007669"/>
    <property type="project" value="InterPro"/>
</dbReference>
<dbReference type="InterPro" id="IPR002813">
    <property type="entry name" value="Arg_biosynth_ArgJ"/>
</dbReference>
<dbReference type="Pfam" id="PF01960">
    <property type="entry name" value="ArgJ"/>
    <property type="match status" value="1"/>
</dbReference>
<reference evidence="5" key="1">
    <citation type="submission" date="2018-05" db="EMBL/GenBank/DDBJ databases">
        <authorList>
            <person name="Lanie J.A."/>
            <person name="Ng W.-L."/>
            <person name="Kazmierczak K.M."/>
            <person name="Andrzejewski T.M."/>
            <person name="Davidsen T.M."/>
            <person name="Wayne K.J."/>
            <person name="Tettelin H."/>
            <person name="Glass J.I."/>
            <person name="Rusch D."/>
            <person name="Podicherti R."/>
            <person name="Tsui H.-C.T."/>
            <person name="Winkler M.E."/>
        </authorList>
    </citation>
    <scope>NUCLEOTIDE SEQUENCE</scope>
</reference>
<evidence type="ECO:0000256" key="2">
    <source>
        <dbReference type="ARBA" id="ARBA00022679"/>
    </source>
</evidence>
<dbReference type="Gene3D" id="3.10.20.340">
    <property type="entry name" value="ArgJ beta chain, C-terminal domain"/>
    <property type="match status" value="1"/>
</dbReference>